<sequence>MVPAGRIGLADILRRHESAYLATHDLSVAKTKVWRAIVNCRTAALGGHVETCDACGTTRHVYHSCRNRHCPQCQTRAKEAWLAQRRRELLPVPYFHLVFTLPHILNGLIGQCPRVIYEMLFGAVSTTLTEFAANPRWLGGMPAFSLVLHTWKQDLGRHVHVHALVAGGALTATGDWVTTKRGFLFPVKALSKVFRGKFVDTLKAGRESGRLHDGAALDAVGWCALLAQLFVHDWVVYAKQPLGGPVQVLEYLGRYTHRVAISNERIVGMDEHEVRFRVRDSTHGNAKRTLALPANTFIDRFLLHVLPKGFKRIRHYGVLGPAGKAVNLAQARAALSVPAPDPVIVESVATFMRRIDRQAWARCRHCGQGNCVPTAAIAPMPGRSPPLRGPP</sequence>
<feature type="domain" description="Transposase zinc-binding" evidence="2">
    <location>
        <begin position="12"/>
        <end position="101"/>
    </location>
</feature>
<protein>
    <submittedName>
        <fullName evidence="3">Putative transposase</fullName>
    </submittedName>
</protein>
<comment type="caution">
    <text evidence="3">The sequence shown here is derived from an EMBL/GenBank/DDBJ whole genome shotgun (WGS) entry which is preliminary data.</text>
</comment>
<dbReference type="GO" id="GO:0006313">
    <property type="term" value="P:DNA transposition"/>
    <property type="evidence" value="ECO:0007669"/>
    <property type="project" value="InterPro"/>
</dbReference>
<feature type="domain" description="Transposase IS801/IS1294" evidence="1">
    <location>
        <begin position="146"/>
        <end position="320"/>
    </location>
</feature>
<proteinExistence type="predicted"/>
<dbReference type="InterPro" id="IPR026889">
    <property type="entry name" value="Zn_Tnp"/>
</dbReference>
<dbReference type="Pfam" id="PF04986">
    <property type="entry name" value="Y2_Tnp"/>
    <property type="match status" value="1"/>
</dbReference>
<dbReference type="NCBIfam" id="NF033538">
    <property type="entry name" value="transpos_IS91"/>
    <property type="match status" value="1"/>
</dbReference>
<dbReference type="InterPro" id="IPR007069">
    <property type="entry name" value="Transposase_32"/>
</dbReference>
<organism evidence="3">
    <name type="scientific">mine drainage metagenome</name>
    <dbReference type="NCBI Taxonomy" id="410659"/>
    <lineage>
        <taxon>unclassified sequences</taxon>
        <taxon>metagenomes</taxon>
        <taxon>ecological metagenomes</taxon>
    </lineage>
</organism>
<reference evidence="3" key="1">
    <citation type="submission" date="2016-10" db="EMBL/GenBank/DDBJ databases">
        <title>Sequence of Gallionella enrichment culture.</title>
        <authorList>
            <person name="Poehlein A."/>
            <person name="Muehling M."/>
            <person name="Daniel R."/>
        </authorList>
    </citation>
    <scope>NUCLEOTIDE SEQUENCE</scope>
</reference>
<name>A0A1J5RJQ6_9ZZZZ</name>
<dbReference type="AlphaFoldDB" id="A0A1J5RJQ6"/>
<dbReference type="Pfam" id="PF14319">
    <property type="entry name" value="Zn_Tnp_IS91"/>
    <property type="match status" value="1"/>
</dbReference>
<dbReference type="InterPro" id="IPR054832">
    <property type="entry name" value="transpos_IS91"/>
</dbReference>
<dbReference type="EMBL" id="MLJW01000149">
    <property type="protein sequence ID" value="OIQ96400.1"/>
    <property type="molecule type" value="Genomic_DNA"/>
</dbReference>
<evidence type="ECO:0000313" key="3">
    <source>
        <dbReference type="EMBL" id="OIQ96400.1"/>
    </source>
</evidence>
<evidence type="ECO:0000259" key="2">
    <source>
        <dbReference type="Pfam" id="PF14319"/>
    </source>
</evidence>
<gene>
    <name evidence="3" type="ORF">GALL_215580</name>
</gene>
<evidence type="ECO:0000259" key="1">
    <source>
        <dbReference type="Pfam" id="PF04986"/>
    </source>
</evidence>
<dbReference type="GO" id="GO:0003677">
    <property type="term" value="F:DNA binding"/>
    <property type="evidence" value="ECO:0007669"/>
    <property type="project" value="InterPro"/>
</dbReference>
<accession>A0A1J5RJQ6</accession>
<dbReference type="GO" id="GO:0004803">
    <property type="term" value="F:transposase activity"/>
    <property type="evidence" value="ECO:0007669"/>
    <property type="project" value="InterPro"/>
</dbReference>
<dbReference type="PANTHER" id="PTHR37023:SF1">
    <property type="entry name" value="ISSOD25 TRANSPOSASE TNPA_ISSOD25"/>
    <property type="match status" value="1"/>
</dbReference>
<dbReference type="PANTHER" id="PTHR37023">
    <property type="entry name" value="TRANSPOSASE"/>
    <property type="match status" value="1"/>
</dbReference>